<reference evidence="11" key="1">
    <citation type="submission" date="2016-12" db="EMBL/GenBank/DDBJ databases">
        <title>Discovery of methanogenic haloarchaea.</title>
        <authorList>
            <person name="Sorokin D.Y."/>
            <person name="Makarova K.S."/>
            <person name="Abbas B."/>
            <person name="Ferrer M."/>
            <person name="Golyshin P.N."/>
        </authorList>
    </citation>
    <scope>NUCLEOTIDE SEQUENCE [LARGE SCALE GENOMIC DNA]</scope>
    <source>
        <strain evidence="11">HMET1</strain>
    </source>
</reference>
<dbReference type="InterPro" id="IPR011898">
    <property type="entry name" value="PorD_KorD"/>
</dbReference>
<feature type="domain" description="4Fe-4S ferredoxin-type" evidence="10">
    <location>
        <begin position="57"/>
        <end position="86"/>
    </location>
</feature>
<dbReference type="NCBIfam" id="TIGR02179">
    <property type="entry name" value="PorD_KorD"/>
    <property type="match status" value="1"/>
</dbReference>
<comment type="cofactor">
    <cofactor evidence="1">
        <name>[4Fe-4S] cluster</name>
        <dbReference type="ChEBI" id="CHEBI:49883"/>
    </cofactor>
</comment>
<dbReference type="InterPro" id="IPR017896">
    <property type="entry name" value="4Fe4S_Fe-S-bd"/>
</dbReference>
<evidence type="ECO:0000256" key="8">
    <source>
        <dbReference type="ARBA" id="ARBA00023004"/>
    </source>
</evidence>
<keyword evidence="6" id="KW-0677">Repeat</keyword>
<comment type="subunit">
    <text evidence="2">Heterotetramer of one alpha, one beta, one delta and one gamma chain.</text>
</comment>
<dbReference type="GO" id="GO:0016625">
    <property type="term" value="F:oxidoreductase activity, acting on the aldehyde or oxo group of donors, iron-sulfur protein as acceptor"/>
    <property type="evidence" value="ECO:0007669"/>
    <property type="project" value="InterPro"/>
</dbReference>
<dbReference type="Proteomes" id="UP000185744">
    <property type="component" value="Unassembled WGS sequence"/>
</dbReference>
<evidence type="ECO:0000256" key="5">
    <source>
        <dbReference type="ARBA" id="ARBA00022723"/>
    </source>
</evidence>
<keyword evidence="12" id="KW-1185">Reference proteome</keyword>
<organism evidence="11 12">
    <name type="scientific">Methanohalarchaeum thermophilum</name>
    <dbReference type="NCBI Taxonomy" id="1903181"/>
    <lineage>
        <taxon>Archaea</taxon>
        <taxon>Methanobacteriati</taxon>
        <taxon>Methanobacteriota</taxon>
        <taxon>Methanonatronarchaeia</taxon>
        <taxon>Methanonatronarchaeales</taxon>
        <taxon>Methanonatronarchaeaceae</taxon>
        <taxon>Candidatus Methanohalarchaeum</taxon>
    </lineage>
</organism>
<keyword evidence="11" id="KW-0670">Pyruvate</keyword>
<dbReference type="AlphaFoldDB" id="A0A1Q6DTF3"/>
<sequence length="89" mass="9978">MVNFAGIAEPGSTKNYKTGTWRTYRPVVDFDKCIGCAKCWEYCPEGCIIELEVDGKEVYETDLDYCKGCGICSEECPVGAIEMELEEED</sequence>
<dbReference type="PANTHER" id="PTHR43724">
    <property type="entry name" value="PYRUVATE SYNTHASE SUBUNIT PORD"/>
    <property type="match status" value="1"/>
</dbReference>
<proteinExistence type="predicted"/>
<gene>
    <name evidence="11" type="ORF">BTN85_0070</name>
</gene>
<dbReference type="GO" id="GO:0046872">
    <property type="term" value="F:metal ion binding"/>
    <property type="evidence" value="ECO:0007669"/>
    <property type="project" value="UniProtKB-KW"/>
</dbReference>
<dbReference type="PANTHER" id="PTHR43724:SF1">
    <property type="entry name" value="PYRUVATE SYNTHASE SUBUNIT PORD"/>
    <property type="match status" value="1"/>
</dbReference>
<dbReference type="InParanoid" id="A0A1Q6DTF3"/>
<keyword evidence="3" id="KW-0813">Transport</keyword>
<feature type="domain" description="4Fe-4S ferredoxin-type" evidence="10">
    <location>
        <begin position="24"/>
        <end position="54"/>
    </location>
</feature>
<name>A0A1Q6DTF3_METT1</name>
<dbReference type="EMBL" id="MSDW01000001">
    <property type="protein sequence ID" value="OKY77602.1"/>
    <property type="molecule type" value="Genomic_DNA"/>
</dbReference>
<dbReference type="PROSITE" id="PS51379">
    <property type="entry name" value="4FE4S_FER_2"/>
    <property type="match status" value="2"/>
</dbReference>
<evidence type="ECO:0000256" key="1">
    <source>
        <dbReference type="ARBA" id="ARBA00001966"/>
    </source>
</evidence>
<dbReference type="InterPro" id="IPR017900">
    <property type="entry name" value="4Fe4S_Fe_S_CS"/>
</dbReference>
<evidence type="ECO:0000256" key="4">
    <source>
        <dbReference type="ARBA" id="ARBA00022485"/>
    </source>
</evidence>
<dbReference type="Gene3D" id="3.30.70.20">
    <property type="match status" value="1"/>
</dbReference>
<comment type="caution">
    <text evidence="11">The sequence shown here is derived from an EMBL/GenBank/DDBJ whole genome shotgun (WGS) entry which is preliminary data.</text>
</comment>
<dbReference type="STRING" id="1903181.BTN85_0070"/>
<keyword evidence="8" id="KW-0408">Iron</keyword>
<dbReference type="GO" id="GO:0051539">
    <property type="term" value="F:4 iron, 4 sulfur cluster binding"/>
    <property type="evidence" value="ECO:0007669"/>
    <property type="project" value="UniProtKB-KW"/>
</dbReference>
<keyword evidence="5" id="KW-0479">Metal-binding</keyword>
<keyword evidence="4" id="KW-0004">4Fe-4S</keyword>
<accession>A0A1Q6DTF3</accession>
<dbReference type="SUPFAM" id="SSF54862">
    <property type="entry name" value="4Fe-4S ferredoxins"/>
    <property type="match status" value="1"/>
</dbReference>
<evidence type="ECO:0000256" key="9">
    <source>
        <dbReference type="ARBA" id="ARBA00023014"/>
    </source>
</evidence>
<dbReference type="FunCoup" id="A0A1Q6DTF3">
    <property type="interactions" value="41"/>
</dbReference>
<keyword evidence="9" id="KW-0411">Iron-sulfur</keyword>
<evidence type="ECO:0000256" key="6">
    <source>
        <dbReference type="ARBA" id="ARBA00022737"/>
    </source>
</evidence>
<protein>
    <submittedName>
        <fullName evidence="11">Pyruvate:ferredoxin oxidoreductase delta subunit PorD</fullName>
    </submittedName>
</protein>
<evidence type="ECO:0000313" key="12">
    <source>
        <dbReference type="Proteomes" id="UP000185744"/>
    </source>
</evidence>
<evidence type="ECO:0000259" key="10">
    <source>
        <dbReference type="PROSITE" id="PS51379"/>
    </source>
</evidence>
<evidence type="ECO:0000256" key="3">
    <source>
        <dbReference type="ARBA" id="ARBA00022448"/>
    </source>
</evidence>
<evidence type="ECO:0000256" key="2">
    <source>
        <dbReference type="ARBA" id="ARBA00011595"/>
    </source>
</evidence>
<keyword evidence="7" id="KW-0249">Electron transport</keyword>
<dbReference type="PROSITE" id="PS00198">
    <property type="entry name" value="4FE4S_FER_1"/>
    <property type="match status" value="1"/>
</dbReference>
<evidence type="ECO:0000313" key="11">
    <source>
        <dbReference type="EMBL" id="OKY77602.1"/>
    </source>
</evidence>
<evidence type="ECO:0000256" key="7">
    <source>
        <dbReference type="ARBA" id="ARBA00022982"/>
    </source>
</evidence>
<dbReference type="Pfam" id="PF14697">
    <property type="entry name" value="Fer4_21"/>
    <property type="match status" value="1"/>
</dbReference>